<accession>A0A1R3X2M2</accession>
<evidence type="ECO:0000256" key="8">
    <source>
        <dbReference type="ARBA" id="ARBA00022927"/>
    </source>
</evidence>
<comment type="subcellular location">
    <subcellularLocation>
        <location evidence="1">Cell inner membrane</location>
        <topology evidence="1">Multi-pass membrane protein</topology>
    </subcellularLocation>
    <subcellularLocation>
        <location evidence="12">Membrane</location>
        <topology evidence="12">Multi-pass membrane protein</topology>
    </subcellularLocation>
</comment>
<name>A0A1R3X2M2_9RHOB</name>
<feature type="chain" id="PRO_5012978030" description="Biopolymer transport protein ExbB" evidence="15">
    <location>
        <begin position="44"/>
        <end position="415"/>
    </location>
</feature>
<feature type="transmembrane region" description="Helical" evidence="14">
    <location>
        <begin position="306"/>
        <end position="331"/>
    </location>
</feature>
<evidence type="ECO:0000256" key="7">
    <source>
        <dbReference type="ARBA" id="ARBA00022692"/>
    </source>
</evidence>
<evidence type="ECO:0000256" key="6">
    <source>
        <dbReference type="ARBA" id="ARBA00022519"/>
    </source>
</evidence>
<keyword evidence="7 14" id="KW-0812">Transmembrane</keyword>
<dbReference type="GO" id="GO:0022857">
    <property type="term" value="F:transmembrane transporter activity"/>
    <property type="evidence" value="ECO:0007669"/>
    <property type="project" value="InterPro"/>
</dbReference>
<reference evidence="17 18" key="1">
    <citation type="submission" date="2017-01" db="EMBL/GenBank/DDBJ databases">
        <authorList>
            <person name="Mah S.A."/>
            <person name="Swanson W.J."/>
            <person name="Moy G.W."/>
            <person name="Vacquier V.D."/>
        </authorList>
    </citation>
    <scope>NUCLEOTIDE SEQUENCE [LARGE SCALE GENOMIC DNA]</scope>
    <source>
        <strain evidence="17 18">DSM 21219</strain>
    </source>
</reference>
<evidence type="ECO:0000256" key="4">
    <source>
        <dbReference type="ARBA" id="ARBA00022448"/>
    </source>
</evidence>
<evidence type="ECO:0000313" key="17">
    <source>
        <dbReference type="EMBL" id="SIT84878.1"/>
    </source>
</evidence>
<feature type="compositionally biased region" description="Low complexity" evidence="13">
    <location>
        <begin position="53"/>
        <end position="75"/>
    </location>
</feature>
<keyword evidence="8 12" id="KW-0653">Protein transport</keyword>
<feature type="region of interest" description="Disordered" evidence="13">
    <location>
        <begin position="40"/>
        <end position="111"/>
    </location>
</feature>
<dbReference type="Pfam" id="PF01618">
    <property type="entry name" value="MotA_ExbB"/>
    <property type="match status" value="1"/>
</dbReference>
<evidence type="ECO:0000256" key="10">
    <source>
        <dbReference type="ARBA" id="ARBA00023136"/>
    </source>
</evidence>
<feature type="signal peptide" evidence="15">
    <location>
        <begin position="1"/>
        <end position="43"/>
    </location>
</feature>
<evidence type="ECO:0000259" key="16">
    <source>
        <dbReference type="Pfam" id="PF01618"/>
    </source>
</evidence>
<protein>
    <recommendedName>
        <fullName evidence="3">Biopolymer transport protein ExbB</fullName>
    </recommendedName>
</protein>
<comment type="subunit">
    <text evidence="2">The accessory proteins ExbB and ExbD seem to form a complex with TonB.</text>
</comment>
<keyword evidence="4 12" id="KW-0813">Transport</keyword>
<evidence type="ECO:0000256" key="2">
    <source>
        <dbReference type="ARBA" id="ARBA00011471"/>
    </source>
</evidence>
<sequence length="415" mass="42111">MYFPVENGRSMTGRPGTGPRAVAFVLAGLLALAAPLHASPAGAQTVPPDQDSATETPEGTTPAPERAAPAAETGESPATADEAAPQTAQDTSPTSQAAPSGSENATPAQPDAAVTDVTRFRAMDAANDSASDSAGGPETPAPQATDGTAAQAAPIPSPIEDPAGALSSLLSTPEQSGELPDDLSPLGMYRNADVIVKLVMLGLIFASLVTWTVALFKALEIMGARTRAGKARRLVAEARSLRDAAERMKGSRGPAGEMLRAALTEAELSGPATDHAGGSGLKERVTSALDQIVASAGRRAAVGTGILATIGSTAPFVGLFGTVWGIMNSFIGIAEAQSSSLAVVAPGIAEALLATALGLVAAIPAVIIYNACARWITGYRHELSEVAAGIERLVSRDLDFRQLAAPHDLTARAAE</sequence>
<keyword evidence="6" id="KW-0997">Cell inner membrane</keyword>
<dbReference type="EMBL" id="FTPS01000001">
    <property type="protein sequence ID" value="SIT84878.1"/>
    <property type="molecule type" value="Genomic_DNA"/>
</dbReference>
<dbReference type="STRING" id="515897.SAMN05421849_2204"/>
<evidence type="ECO:0000256" key="5">
    <source>
        <dbReference type="ARBA" id="ARBA00022475"/>
    </source>
</evidence>
<evidence type="ECO:0000256" key="11">
    <source>
        <dbReference type="ARBA" id="ARBA00024816"/>
    </source>
</evidence>
<keyword evidence="9 14" id="KW-1133">Transmembrane helix</keyword>
<dbReference type="GO" id="GO:0005886">
    <property type="term" value="C:plasma membrane"/>
    <property type="evidence" value="ECO:0007669"/>
    <property type="project" value="UniProtKB-SubCell"/>
</dbReference>
<keyword evidence="15" id="KW-0732">Signal</keyword>
<feature type="compositionally biased region" description="Polar residues" evidence="13">
    <location>
        <begin position="86"/>
        <end position="107"/>
    </location>
</feature>
<dbReference type="AlphaFoldDB" id="A0A1R3X2M2"/>
<comment type="function">
    <text evidence="11">Involved in the TonB-dependent energy-dependent transport of various receptor-bound substrates. Protects ExbD from proteolytic degradation and functionally stabilizes TonB.</text>
</comment>
<comment type="similarity">
    <text evidence="12">Belongs to the exbB/tolQ family.</text>
</comment>
<evidence type="ECO:0000256" key="15">
    <source>
        <dbReference type="SAM" id="SignalP"/>
    </source>
</evidence>
<evidence type="ECO:0000256" key="13">
    <source>
        <dbReference type="SAM" id="MobiDB-lite"/>
    </source>
</evidence>
<dbReference type="PANTHER" id="PTHR30625:SF16">
    <property type="entry name" value="BIOPOLYMER TRANSPORT PROTEIN EXBB"/>
    <property type="match status" value="1"/>
</dbReference>
<gene>
    <name evidence="17" type="ORF">SAMN05421849_2204</name>
</gene>
<keyword evidence="18" id="KW-1185">Reference proteome</keyword>
<organism evidence="17 18">
    <name type="scientific">Pontibaca methylaminivorans</name>
    <dbReference type="NCBI Taxonomy" id="515897"/>
    <lineage>
        <taxon>Bacteria</taxon>
        <taxon>Pseudomonadati</taxon>
        <taxon>Pseudomonadota</taxon>
        <taxon>Alphaproteobacteria</taxon>
        <taxon>Rhodobacterales</taxon>
        <taxon>Roseobacteraceae</taxon>
        <taxon>Pontibaca</taxon>
    </lineage>
</organism>
<dbReference type="PANTHER" id="PTHR30625">
    <property type="entry name" value="PROTEIN TOLQ"/>
    <property type="match status" value="1"/>
</dbReference>
<evidence type="ECO:0000313" key="18">
    <source>
        <dbReference type="Proteomes" id="UP000192455"/>
    </source>
</evidence>
<feature type="transmembrane region" description="Helical" evidence="14">
    <location>
        <begin position="194"/>
        <end position="216"/>
    </location>
</feature>
<feature type="transmembrane region" description="Helical" evidence="14">
    <location>
        <begin position="351"/>
        <end position="372"/>
    </location>
</feature>
<dbReference type="Proteomes" id="UP000192455">
    <property type="component" value="Unassembled WGS sequence"/>
</dbReference>
<evidence type="ECO:0000256" key="3">
    <source>
        <dbReference type="ARBA" id="ARBA00022093"/>
    </source>
</evidence>
<dbReference type="InterPro" id="IPR050790">
    <property type="entry name" value="ExbB/TolQ_transport"/>
</dbReference>
<evidence type="ECO:0000256" key="14">
    <source>
        <dbReference type="SAM" id="Phobius"/>
    </source>
</evidence>
<dbReference type="GO" id="GO:0017038">
    <property type="term" value="P:protein import"/>
    <property type="evidence" value="ECO:0007669"/>
    <property type="project" value="TreeGrafter"/>
</dbReference>
<dbReference type="NCBIfam" id="TIGR02797">
    <property type="entry name" value="exbB"/>
    <property type="match status" value="1"/>
</dbReference>
<feature type="region of interest" description="Disordered" evidence="13">
    <location>
        <begin position="126"/>
        <end position="184"/>
    </location>
</feature>
<proteinExistence type="inferred from homology"/>
<evidence type="ECO:0000256" key="12">
    <source>
        <dbReference type="RuleBase" id="RU004057"/>
    </source>
</evidence>
<evidence type="ECO:0000256" key="1">
    <source>
        <dbReference type="ARBA" id="ARBA00004429"/>
    </source>
</evidence>
<keyword evidence="5" id="KW-1003">Cell membrane</keyword>
<dbReference type="InterPro" id="IPR014164">
    <property type="entry name" value="TonB_ExbB_1"/>
</dbReference>
<dbReference type="InterPro" id="IPR002898">
    <property type="entry name" value="MotA_ExbB_proton_chnl"/>
</dbReference>
<keyword evidence="10 14" id="KW-0472">Membrane</keyword>
<evidence type="ECO:0000256" key="9">
    <source>
        <dbReference type="ARBA" id="ARBA00022989"/>
    </source>
</evidence>
<feature type="domain" description="MotA/TolQ/ExbB proton channel" evidence="16">
    <location>
        <begin position="277"/>
        <end position="381"/>
    </location>
</feature>